<dbReference type="EMBL" id="JAUDFV010000154">
    <property type="protein sequence ID" value="KAL2716639.1"/>
    <property type="molecule type" value="Genomic_DNA"/>
</dbReference>
<sequence length="161" mass="18785">MTRISRHEFCRNGTLDGYTIATELPLHGNLYPPTRIPPSCTKNYEISTMLDHRGFHVSSHIRVVQDDYDRSWPKVSNEKLYNSSFLVLVIPETSYNPRCREAKNSLEVAVQTWPIYEPQKDETSESWRSAYEEIKIRSCRVRDIKVVSLIKRHKSGSSQKR</sequence>
<evidence type="ECO:0000313" key="1">
    <source>
        <dbReference type="EMBL" id="KAL2716639.1"/>
    </source>
</evidence>
<evidence type="ECO:0000313" key="2">
    <source>
        <dbReference type="Proteomes" id="UP001607302"/>
    </source>
</evidence>
<protein>
    <submittedName>
        <fullName evidence="1">Uncharacterized protein</fullName>
    </submittedName>
</protein>
<dbReference type="Proteomes" id="UP001607302">
    <property type="component" value="Unassembled WGS sequence"/>
</dbReference>
<reference evidence="1 2" key="1">
    <citation type="journal article" date="2024" name="Ann. Entomol. Soc. Am.">
        <title>Genomic analyses of the southern and eastern yellowjacket wasps (Hymenoptera: Vespidae) reveal evolutionary signatures of social life.</title>
        <authorList>
            <person name="Catto M.A."/>
            <person name="Caine P.B."/>
            <person name="Orr S.E."/>
            <person name="Hunt B.G."/>
            <person name="Goodisman M.A.D."/>
        </authorList>
    </citation>
    <scope>NUCLEOTIDE SEQUENCE [LARGE SCALE GENOMIC DNA]</scope>
    <source>
        <strain evidence="1">233</strain>
        <tissue evidence="1">Head and thorax</tissue>
    </source>
</reference>
<accession>A0ABD2A7N0</accession>
<gene>
    <name evidence="1" type="ORF">V1478_014315</name>
</gene>
<keyword evidence="2" id="KW-1185">Reference proteome</keyword>
<dbReference type="AlphaFoldDB" id="A0ABD2A7N0"/>
<comment type="caution">
    <text evidence="1">The sequence shown here is derived from an EMBL/GenBank/DDBJ whole genome shotgun (WGS) entry which is preliminary data.</text>
</comment>
<proteinExistence type="predicted"/>
<organism evidence="1 2">
    <name type="scientific">Vespula squamosa</name>
    <name type="common">Southern yellow jacket</name>
    <name type="synonym">Wasp</name>
    <dbReference type="NCBI Taxonomy" id="30214"/>
    <lineage>
        <taxon>Eukaryota</taxon>
        <taxon>Metazoa</taxon>
        <taxon>Ecdysozoa</taxon>
        <taxon>Arthropoda</taxon>
        <taxon>Hexapoda</taxon>
        <taxon>Insecta</taxon>
        <taxon>Pterygota</taxon>
        <taxon>Neoptera</taxon>
        <taxon>Endopterygota</taxon>
        <taxon>Hymenoptera</taxon>
        <taxon>Apocrita</taxon>
        <taxon>Aculeata</taxon>
        <taxon>Vespoidea</taxon>
        <taxon>Vespidae</taxon>
        <taxon>Vespinae</taxon>
        <taxon>Vespula</taxon>
    </lineage>
</organism>
<name>A0ABD2A7N0_VESSQ</name>